<dbReference type="GO" id="GO:0072330">
    <property type="term" value="P:monocarboxylic acid biosynthetic process"/>
    <property type="evidence" value="ECO:0007669"/>
    <property type="project" value="UniProtKB-ARBA"/>
</dbReference>
<dbReference type="AlphaFoldDB" id="A0A9W9G1F9"/>
<dbReference type="GO" id="GO:0017000">
    <property type="term" value="P:antibiotic biosynthetic process"/>
    <property type="evidence" value="ECO:0007669"/>
    <property type="project" value="UniProtKB-ARBA"/>
</dbReference>
<dbReference type="Proteomes" id="UP001149165">
    <property type="component" value="Unassembled WGS sequence"/>
</dbReference>
<keyword evidence="2" id="KW-1185">Reference proteome</keyword>
<name>A0A9W9G1F9_9EURO</name>
<gene>
    <name evidence="1" type="ORF">N7456_006167</name>
</gene>
<dbReference type="Gene3D" id="3.40.50.1820">
    <property type="entry name" value="alpha/beta hydrolase"/>
    <property type="match status" value="1"/>
</dbReference>
<accession>A0A9W9G1F9</accession>
<proteinExistence type="predicted"/>
<organism evidence="1 2">
    <name type="scientific">Penicillium angulare</name>
    <dbReference type="NCBI Taxonomy" id="116970"/>
    <lineage>
        <taxon>Eukaryota</taxon>
        <taxon>Fungi</taxon>
        <taxon>Dikarya</taxon>
        <taxon>Ascomycota</taxon>
        <taxon>Pezizomycotina</taxon>
        <taxon>Eurotiomycetes</taxon>
        <taxon>Eurotiomycetidae</taxon>
        <taxon>Eurotiales</taxon>
        <taxon>Aspergillaceae</taxon>
        <taxon>Penicillium</taxon>
    </lineage>
</organism>
<dbReference type="OrthoDB" id="94039at2759"/>
<reference evidence="1" key="2">
    <citation type="journal article" date="2023" name="IMA Fungus">
        <title>Comparative genomic study of the Penicillium genus elucidates a diverse pangenome and 15 lateral gene transfer events.</title>
        <authorList>
            <person name="Petersen C."/>
            <person name="Sorensen T."/>
            <person name="Nielsen M.R."/>
            <person name="Sondergaard T.E."/>
            <person name="Sorensen J.L."/>
            <person name="Fitzpatrick D.A."/>
            <person name="Frisvad J.C."/>
            <person name="Nielsen K.L."/>
        </authorList>
    </citation>
    <scope>NUCLEOTIDE SEQUENCE</scope>
    <source>
        <strain evidence="1">IBT 30069</strain>
    </source>
</reference>
<sequence>MAASFPTVLHDDDFPFRVVSHLIPVHSFREYPEAIIDETKDLFLAVKQYIPLLNQHHNGSDPATIISAGGVGFLKETYEPLFEAVLRKSSSAGFNIRSIWIADPFNMGESAVANQENLGHDGSTVDHSQPGIDPNYGDRALATWVSKTLQQEDSWDTKENAENALVKA</sequence>
<protein>
    <submittedName>
        <fullName evidence="1">Uncharacterized protein</fullName>
    </submittedName>
</protein>
<evidence type="ECO:0000313" key="2">
    <source>
        <dbReference type="Proteomes" id="UP001149165"/>
    </source>
</evidence>
<dbReference type="InterPro" id="IPR029058">
    <property type="entry name" value="AB_hydrolase_fold"/>
</dbReference>
<evidence type="ECO:0000313" key="1">
    <source>
        <dbReference type="EMBL" id="KAJ5109492.1"/>
    </source>
</evidence>
<reference evidence="1" key="1">
    <citation type="submission" date="2022-11" db="EMBL/GenBank/DDBJ databases">
        <authorList>
            <person name="Petersen C."/>
        </authorList>
    </citation>
    <scope>NUCLEOTIDE SEQUENCE</scope>
    <source>
        <strain evidence="1">IBT 30069</strain>
    </source>
</reference>
<dbReference type="EMBL" id="JAPQKH010000003">
    <property type="protein sequence ID" value="KAJ5109492.1"/>
    <property type="molecule type" value="Genomic_DNA"/>
</dbReference>
<comment type="caution">
    <text evidence="1">The sequence shown here is derived from an EMBL/GenBank/DDBJ whole genome shotgun (WGS) entry which is preliminary data.</text>
</comment>